<dbReference type="InParanoid" id="W4K5U6"/>
<organism evidence="1 2">
    <name type="scientific">Heterobasidion irregulare (strain TC 32-1)</name>
    <dbReference type="NCBI Taxonomy" id="747525"/>
    <lineage>
        <taxon>Eukaryota</taxon>
        <taxon>Fungi</taxon>
        <taxon>Dikarya</taxon>
        <taxon>Basidiomycota</taxon>
        <taxon>Agaricomycotina</taxon>
        <taxon>Agaricomycetes</taxon>
        <taxon>Russulales</taxon>
        <taxon>Bondarzewiaceae</taxon>
        <taxon>Heterobasidion</taxon>
        <taxon>Heterobasidion annosum species complex</taxon>
    </lineage>
</organism>
<proteinExistence type="predicted"/>
<sequence length="200" mass="22757">MSLVKAARKYSWIKNILIHDLIRALENINKKSVDDLVAISKLQKYLKGDWKTHRMRGTPPNTTTSQGYCQGFNIFHFLRELWSPKVTLVLNTNNWRAVNNTCFGACTSQQGMQISYVFIDGRQAKEGLPAMPWSNQDNDLGIGIWNFNTFSEPEIIEAQCLCGLFALAEISLPDDHRGWVTISLNHLTQEPEVNNSDDEL</sequence>
<dbReference type="OrthoDB" id="3229580at2759"/>
<evidence type="ECO:0000313" key="2">
    <source>
        <dbReference type="Proteomes" id="UP000030671"/>
    </source>
</evidence>
<dbReference type="HOGENOM" id="CLU_1366405_0_0_1"/>
<reference evidence="1 2" key="1">
    <citation type="journal article" date="2012" name="New Phytol.">
        <title>Insight into trade-off between wood decay and parasitism from the genome of a fungal forest pathogen.</title>
        <authorList>
            <person name="Olson A."/>
            <person name="Aerts A."/>
            <person name="Asiegbu F."/>
            <person name="Belbahri L."/>
            <person name="Bouzid O."/>
            <person name="Broberg A."/>
            <person name="Canback B."/>
            <person name="Coutinho P.M."/>
            <person name="Cullen D."/>
            <person name="Dalman K."/>
            <person name="Deflorio G."/>
            <person name="van Diepen L.T."/>
            <person name="Dunand C."/>
            <person name="Duplessis S."/>
            <person name="Durling M."/>
            <person name="Gonthier P."/>
            <person name="Grimwood J."/>
            <person name="Fossdal C.G."/>
            <person name="Hansson D."/>
            <person name="Henrissat B."/>
            <person name="Hietala A."/>
            <person name="Himmelstrand K."/>
            <person name="Hoffmeister D."/>
            <person name="Hogberg N."/>
            <person name="James T.Y."/>
            <person name="Karlsson M."/>
            <person name="Kohler A."/>
            <person name="Kues U."/>
            <person name="Lee Y.H."/>
            <person name="Lin Y.C."/>
            <person name="Lind M."/>
            <person name="Lindquist E."/>
            <person name="Lombard V."/>
            <person name="Lucas S."/>
            <person name="Lunden K."/>
            <person name="Morin E."/>
            <person name="Murat C."/>
            <person name="Park J."/>
            <person name="Raffaello T."/>
            <person name="Rouze P."/>
            <person name="Salamov A."/>
            <person name="Schmutz J."/>
            <person name="Solheim H."/>
            <person name="Stahlberg J."/>
            <person name="Velez H."/>
            <person name="de Vries R.P."/>
            <person name="Wiebenga A."/>
            <person name="Woodward S."/>
            <person name="Yakovlev I."/>
            <person name="Garbelotto M."/>
            <person name="Martin F."/>
            <person name="Grigoriev I.V."/>
            <person name="Stenlid J."/>
        </authorList>
    </citation>
    <scope>NUCLEOTIDE SEQUENCE [LARGE SCALE GENOMIC DNA]</scope>
    <source>
        <strain evidence="1 2">TC 32-1</strain>
    </source>
</reference>
<dbReference type="EMBL" id="KI925459">
    <property type="protein sequence ID" value="ETW81177.1"/>
    <property type="molecule type" value="Genomic_DNA"/>
</dbReference>
<name>W4K5U6_HETIT</name>
<gene>
    <name evidence="1" type="ORF">HETIRDRAFT_116183</name>
</gene>
<dbReference type="GeneID" id="20666511"/>
<protein>
    <submittedName>
        <fullName evidence="1">Uncharacterized protein</fullName>
    </submittedName>
</protein>
<dbReference type="KEGG" id="hir:HETIRDRAFT_116183"/>
<dbReference type="RefSeq" id="XP_009547842.1">
    <property type="nucleotide sequence ID" value="XM_009549547.1"/>
</dbReference>
<accession>W4K5U6</accession>
<dbReference type="AlphaFoldDB" id="W4K5U6"/>
<evidence type="ECO:0000313" key="1">
    <source>
        <dbReference type="EMBL" id="ETW81177.1"/>
    </source>
</evidence>
<dbReference type="Proteomes" id="UP000030671">
    <property type="component" value="Unassembled WGS sequence"/>
</dbReference>
<keyword evidence="2" id="KW-1185">Reference proteome</keyword>